<accession>A0A437QC58</accession>
<dbReference type="Pfam" id="PF00512">
    <property type="entry name" value="HisKA"/>
    <property type="match status" value="1"/>
</dbReference>
<evidence type="ECO:0000313" key="14">
    <source>
        <dbReference type="Proteomes" id="UP000283077"/>
    </source>
</evidence>
<feature type="transmembrane region" description="Helical" evidence="10">
    <location>
        <begin position="174"/>
        <end position="200"/>
    </location>
</feature>
<dbReference type="InterPro" id="IPR003594">
    <property type="entry name" value="HATPase_dom"/>
</dbReference>
<dbReference type="InterPro" id="IPR005467">
    <property type="entry name" value="His_kinase_dom"/>
</dbReference>
<dbReference type="InterPro" id="IPR036890">
    <property type="entry name" value="HATPase_C_sf"/>
</dbReference>
<gene>
    <name evidence="13" type="ORF">EOE67_19480</name>
</gene>
<dbReference type="InterPro" id="IPR004358">
    <property type="entry name" value="Sig_transdc_His_kin-like_C"/>
</dbReference>
<dbReference type="PRINTS" id="PR00344">
    <property type="entry name" value="BCTRLSENSOR"/>
</dbReference>
<dbReference type="SUPFAM" id="SSF55874">
    <property type="entry name" value="ATPase domain of HSP90 chaperone/DNA topoisomerase II/histidine kinase"/>
    <property type="match status" value="1"/>
</dbReference>
<comment type="catalytic activity">
    <reaction evidence="1">
        <text>ATP + protein L-histidine = ADP + protein N-phospho-L-histidine.</text>
        <dbReference type="EC" id="2.7.13.3"/>
    </reaction>
</comment>
<evidence type="ECO:0000256" key="1">
    <source>
        <dbReference type="ARBA" id="ARBA00000085"/>
    </source>
</evidence>
<evidence type="ECO:0000256" key="5">
    <source>
        <dbReference type="ARBA" id="ARBA00022553"/>
    </source>
</evidence>
<dbReference type="InterPro" id="IPR003661">
    <property type="entry name" value="HisK_dim/P_dom"/>
</dbReference>
<dbReference type="PROSITE" id="PS50109">
    <property type="entry name" value="HIS_KIN"/>
    <property type="match status" value="1"/>
</dbReference>
<keyword evidence="10" id="KW-1133">Transmembrane helix</keyword>
<evidence type="ECO:0000256" key="10">
    <source>
        <dbReference type="SAM" id="Phobius"/>
    </source>
</evidence>
<keyword evidence="6" id="KW-0808">Transferase</keyword>
<dbReference type="InterPro" id="IPR036097">
    <property type="entry name" value="HisK_dim/P_sf"/>
</dbReference>
<feature type="domain" description="Histidine kinase" evidence="11">
    <location>
        <begin position="260"/>
        <end position="474"/>
    </location>
</feature>
<dbReference type="GO" id="GO:0005886">
    <property type="term" value="C:plasma membrane"/>
    <property type="evidence" value="ECO:0007669"/>
    <property type="project" value="UniProtKB-SubCell"/>
</dbReference>
<keyword evidence="8" id="KW-0418">Kinase</keyword>
<sequence>MMGQLFWKFLLAFWSALAFAFGLIWAVVQLSTDPGDDRPMFGPQARLIQQSAQTMVDAGGIELLRKVVAKWDLDPIARERILILDAMGQDLLQRPVPADWRQQLVQRSNQADFALHSADGQHWQLLAVANPQFWPGRWRNFGEPEPLEGERRFTDRGPALENGVMRRPPTPPFWFHPSFILISIVLTSMASSLVLAWYFASPVRQLRQALGALPKEQWRTQLSGKITSRKDEFGELARSFNLMAQSVYLAILSQRRLLHDVSHELRSPLARLQILIGLARQTPSEQESALAKVETEAARLDELVGEILTFSRLESGEVNFQLQEVDLTELLESICDDGQLEAAAQHKHLQLAELPQILVSADAELLYRALENVIRNAIKYTAEDSLVLVRALVLDQSVRVLVDDDGCGLPPEQLPLIFNPFFRSHSTGSGVGLGLSIAQRAISACGGTINAENRLNAAGERCGLRISIELPLLQAS</sequence>
<dbReference type="SMART" id="SM00387">
    <property type="entry name" value="HATPase_c"/>
    <property type="match status" value="1"/>
</dbReference>
<protein>
    <recommendedName>
        <fullName evidence="3">histidine kinase</fullName>
        <ecNumber evidence="3">2.7.13.3</ecNumber>
    </recommendedName>
</protein>
<keyword evidence="5" id="KW-0597">Phosphoprotein</keyword>
<proteinExistence type="predicted"/>
<evidence type="ECO:0000256" key="6">
    <source>
        <dbReference type="ARBA" id="ARBA00022679"/>
    </source>
</evidence>
<dbReference type="Gene3D" id="6.10.340.10">
    <property type="match status" value="1"/>
</dbReference>
<dbReference type="Proteomes" id="UP000283077">
    <property type="component" value="Unassembled WGS sequence"/>
</dbReference>
<dbReference type="CDD" id="cd00082">
    <property type="entry name" value="HisKA"/>
    <property type="match status" value="1"/>
</dbReference>
<dbReference type="GO" id="GO:0000155">
    <property type="term" value="F:phosphorelay sensor kinase activity"/>
    <property type="evidence" value="ECO:0007669"/>
    <property type="project" value="InterPro"/>
</dbReference>
<dbReference type="PANTHER" id="PTHR44936">
    <property type="entry name" value="SENSOR PROTEIN CREC"/>
    <property type="match status" value="1"/>
</dbReference>
<dbReference type="SUPFAM" id="SSF47384">
    <property type="entry name" value="Homodimeric domain of signal transducing histidine kinase"/>
    <property type="match status" value="1"/>
</dbReference>
<dbReference type="CDD" id="cd06225">
    <property type="entry name" value="HAMP"/>
    <property type="match status" value="1"/>
</dbReference>
<keyword evidence="7" id="KW-0547">Nucleotide-binding</keyword>
<evidence type="ECO:0000256" key="7">
    <source>
        <dbReference type="ARBA" id="ARBA00022741"/>
    </source>
</evidence>
<dbReference type="SMART" id="SM00388">
    <property type="entry name" value="HisKA"/>
    <property type="match status" value="1"/>
</dbReference>
<comment type="subcellular location">
    <subcellularLocation>
        <location evidence="2">Cell membrane</location>
        <topology evidence="2">Multi-pass membrane protein</topology>
    </subcellularLocation>
</comment>
<dbReference type="GO" id="GO:0005524">
    <property type="term" value="F:ATP binding"/>
    <property type="evidence" value="ECO:0007669"/>
    <property type="project" value="UniProtKB-KW"/>
</dbReference>
<evidence type="ECO:0000313" key="13">
    <source>
        <dbReference type="EMBL" id="RVU31953.1"/>
    </source>
</evidence>
<dbReference type="SUPFAM" id="SSF158472">
    <property type="entry name" value="HAMP domain-like"/>
    <property type="match status" value="1"/>
</dbReference>
<dbReference type="SMART" id="SM00304">
    <property type="entry name" value="HAMP"/>
    <property type="match status" value="1"/>
</dbReference>
<dbReference type="PROSITE" id="PS50885">
    <property type="entry name" value="HAMP"/>
    <property type="match status" value="1"/>
</dbReference>
<dbReference type="Pfam" id="PF02518">
    <property type="entry name" value="HATPase_c"/>
    <property type="match status" value="1"/>
</dbReference>
<keyword evidence="10" id="KW-0472">Membrane</keyword>
<comment type="caution">
    <text evidence="13">The sequence shown here is derived from an EMBL/GenBank/DDBJ whole genome shotgun (WGS) entry which is preliminary data.</text>
</comment>
<keyword evidence="14" id="KW-1185">Reference proteome</keyword>
<keyword evidence="9" id="KW-0067">ATP-binding</keyword>
<evidence type="ECO:0000256" key="3">
    <source>
        <dbReference type="ARBA" id="ARBA00012438"/>
    </source>
</evidence>
<reference evidence="13 14" key="1">
    <citation type="submission" date="2019-01" db="EMBL/GenBank/DDBJ databases">
        <authorList>
            <person name="Chen W.-M."/>
        </authorList>
    </citation>
    <scope>NUCLEOTIDE SEQUENCE [LARGE SCALE GENOMIC DNA]</scope>
    <source>
        <strain evidence="13 14">KYPC3</strain>
    </source>
</reference>
<dbReference type="Gene3D" id="3.30.565.10">
    <property type="entry name" value="Histidine kinase-like ATPase, C-terminal domain"/>
    <property type="match status" value="1"/>
</dbReference>
<evidence type="ECO:0000256" key="8">
    <source>
        <dbReference type="ARBA" id="ARBA00022777"/>
    </source>
</evidence>
<evidence type="ECO:0000256" key="9">
    <source>
        <dbReference type="ARBA" id="ARBA00022840"/>
    </source>
</evidence>
<evidence type="ECO:0000256" key="2">
    <source>
        <dbReference type="ARBA" id="ARBA00004651"/>
    </source>
</evidence>
<dbReference type="PANTHER" id="PTHR44936:SF10">
    <property type="entry name" value="SENSOR PROTEIN RSTB"/>
    <property type="match status" value="1"/>
</dbReference>
<dbReference type="EC" id="2.7.13.3" evidence="3"/>
<dbReference type="InterPro" id="IPR003660">
    <property type="entry name" value="HAMP_dom"/>
</dbReference>
<name>A0A437QC58_9GAMM</name>
<evidence type="ECO:0000256" key="4">
    <source>
        <dbReference type="ARBA" id="ARBA00022475"/>
    </source>
</evidence>
<organism evidence="13 14">
    <name type="scientific">Rheinheimera riviphila</name>
    <dbReference type="NCBI Taxonomy" id="1834037"/>
    <lineage>
        <taxon>Bacteria</taxon>
        <taxon>Pseudomonadati</taxon>
        <taxon>Pseudomonadota</taxon>
        <taxon>Gammaproteobacteria</taxon>
        <taxon>Chromatiales</taxon>
        <taxon>Chromatiaceae</taxon>
        <taxon>Rheinheimera</taxon>
    </lineage>
</organism>
<dbReference type="AlphaFoldDB" id="A0A437QC58"/>
<dbReference type="EMBL" id="SACS01000034">
    <property type="protein sequence ID" value="RVU31953.1"/>
    <property type="molecule type" value="Genomic_DNA"/>
</dbReference>
<dbReference type="RefSeq" id="WP_127701120.1">
    <property type="nucleotide sequence ID" value="NZ_SACS01000034.1"/>
</dbReference>
<dbReference type="Gene3D" id="1.10.287.130">
    <property type="match status" value="1"/>
</dbReference>
<dbReference type="OrthoDB" id="9804645at2"/>
<feature type="domain" description="HAMP" evidence="12">
    <location>
        <begin position="197"/>
        <end position="252"/>
    </location>
</feature>
<dbReference type="Pfam" id="PF00672">
    <property type="entry name" value="HAMP"/>
    <property type="match status" value="1"/>
</dbReference>
<keyword evidence="4" id="KW-1003">Cell membrane</keyword>
<keyword evidence="10" id="KW-0812">Transmembrane</keyword>
<evidence type="ECO:0000259" key="11">
    <source>
        <dbReference type="PROSITE" id="PS50109"/>
    </source>
</evidence>
<evidence type="ECO:0000259" key="12">
    <source>
        <dbReference type="PROSITE" id="PS50885"/>
    </source>
</evidence>
<dbReference type="InterPro" id="IPR050980">
    <property type="entry name" value="2C_sensor_his_kinase"/>
</dbReference>